<dbReference type="PANTHER" id="PTHR15092">
    <property type="entry name" value="POLY A -SPECIFIC RIBONUCLEASE/TARGET OF EGR1, MEMBER 1"/>
    <property type="match status" value="1"/>
</dbReference>
<dbReference type="GO" id="GO:0000289">
    <property type="term" value="P:nuclear-transcribed mRNA poly(A) tail shortening"/>
    <property type="evidence" value="ECO:0007669"/>
    <property type="project" value="TreeGrafter"/>
</dbReference>
<dbReference type="InterPro" id="IPR036867">
    <property type="entry name" value="R3H_dom_sf"/>
</dbReference>
<evidence type="ECO:0000256" key="2">
    <source>
        <dbReference type="SAM" id="Coils"/>
    </source>
</evidence>
<name>A0AAN8MW15_9PEZI</name>
<dbReference type="SUPFAM" id="SSF53098">
    <property type="entry name" value="Ribonuclease H-like"/>
    <property type="match status" value="1"/>
</dbReference>
<dbReference type="GO" id="GO:1990431">
    <property type="term" value="P:priRNA 3'-end processing"/>
    <property type="evidence" value="ECO:0007669"/>
    <property type="project" value="TreeGrafter"/>
</dbReference>
<accession>A0AAN8MW15</accession>
<evidence type="ECO:0000256" key="1">
    <source>
        <dbReference type="ARBA" id="ARBA00008372"/>
    </source>
</evidence>
<dbReference type="EMBL" id="JAVHNR010000003">
    <property type="protein sequence ID" value="KAK6348269.1"/>
    <property type="molecule type" value="Genomic_DNA"/>
</dbReference>
<evidence type="ECO:0000313" key="4">
    <source>
        <dbReference type="Proteomes" id="UP001313282"/>
    </source>
</evidence>
<dbReference type="InterPro" id="IPR036397">
    <property type="entry name" value="RNaseH_sf"/>
</dbReference>
<feature type="coiled-coil region" evidence="2">
    <location>
        <begin position="152"/>
        <end position="179"/>
    </location>
</feature>
<sequence>MDSDSLVLAGSVWEIERSNFDRELPNLLGLIERCDFIALDFEFSGVGNDPRRGQVDVNHKPTLAERYKEQCASAETYRIMQMGICPVKWLPDAPREPKYSSKPFNFFVAPHVERKLFKYDRAYLFSASAIDFHLKNGFDFNKLYSRGCLYLGRQEEAHIQNLKRQRDEADSKEIDVKEEDIPMLEHVKAQIAEWIKTREGNPSEFLNIDRPAGYNGYQRRIIRQYIRREFPQYIGVWYDKHLQVQPIDEDRERKVVQKREDDFQKVLKVQRGVRHLIDKIMELKKPLIGHNLFTDLIYMHHMFIGDPPEDINGFRTFLQQNFGLIVDTKFLAINWSETNQSAASTSLSELAYKITSLKYPDIDDFPVNIEKNHVAGYDAWSTARCFVKLSTFLYFAGSEDPAPPAETEPCLDVRKKEIVAALAIRPAKAGYSRLVDLELADKKKLRIPYWSSNFWKVFGGRLCVNGTIEGEFTI</sequence>
<reference evidence="3 4" key="1">
    <citation type="submission" date="2019-10" db="EMBL/GenBank/DDBJ databases">
        <authorList>
            <person name="Palmer J.M."/>
        </authorList>
    </citation>
    <scope>NUCLEOTIDE SEQUENCE [LARGE SCALE GENOMIC DNA]</scope>
    <source>
        <strain evidence="3 4">TWF718</strain>
    </source>
</reference>
<comment type="caution">
    <text evidence="3">The sequence shown here is derived from an EMBL/GenBank/DDBJ whole genome shotgun (WGS) entry which is preliminary data.</text>
</comment>
<protein>
    <submittedName>
        <fullName evidence="3">Uncharacterized protein</fullName>
    </submittedName>
</protein>
<comment type="similarity">
    <text evidence="1">Belongs to the CAF1 family.</text>
</comment>
<dbReference type="Gene3D" id="3.30.420.10">
    <property type="entry name" value="Ribonuclease H-like superfamily/Ribonuclease H"/>
    <property type="match status" value="1"/>
</dbReference>
<evidence type="ECO:0000313" key="3">
    <source>
        <dbReference type="EMBL" id="KAK6348269.1"/>
    </source>
</evidence>
<proteinExistence type="inferred from homology"/>
<dbReference type="InterPro" id="IPR012337">
    <property type="entry name" value="RNaseH-like_sf"/>
</dbReference>
<dbReference type="GO" id="GO:0005634">
    <property type="term" value="C:nucleus"/>
    <property type="evidence" value="ECO:0007669"/>
    <property type="project" value="TreeGrafter"/>
</dbReference>
<organism evidence="3 4">
    <name type="scientific">Orbilia javanica</name>
    <dbReference type="NCBI Taxonomy" id="47235"/>
    <lineage>
        <taxon>Eukaryota</taxon>
        <taxon>Fungi</taxon>
        <taxon>Dikarya</taxon>
        <taxon>Ascomycota</taxon>
        <taxon>Pezizomycotina</taxon>
        <taxon>Orbiliomycetes</taxon>
        <taxon>Orbiliales</taxon>
        <taxon>Orbiliaceae</taxon>
        <taxon>Orbilia</taxon>
    </lineage>
</organism>
<gene>
    <name evidence="3" type="ORF">TWF718_006076</name>
</gene>
<dbReference type="Gene3D" id="3.30.1370.50">
    <property type="entry name" value="R3H-like domain"/>
    <property type="match status" value="1"/>
</dbReference>
<keyword evidence="2" id="KW-0175">Coiled coil</keyword>
<dbReference type="InterPro" id="IPR006941">
    <property type="entry name" value="RNase_CAF1"/>
</dbReference>
<dbReference type="GO" id="GO:0000175">
    <property type="term" value="F:3'-5'-RNA exonuclease activity"/>
    <property type="evidence" value="ECO:0007669"/>
    <property type="project" value="TreeGrafter"/>
</dbReference>
<dbReference type="Proteomes" id="UP001313282">
    <property type="component" value="Unassembled WGS sequence"/>
</dbReference>
<dbReference type="InterPro" id="IPR051181">
    <property type="entry name" value="CAF1_poly(A)_ribonucleases"/>
</dbReference>
<dbReference type="GO" id="GO:1990432">
    <property type="term" value="P:siRNA 3'-end processing"/>
    <property type="evidence" value="ECO:0007669"/>
    <property type="project" value="TreeGrafter"/>
</dbReference>
<dbReference type="GO" id="GO:0003723">
    <property type="term" value="F:RNA binding"/>
    <property type="evidence" value="ECO:0007669"/>
    <property type="project" value="TreeGrafter"/>
</dbReference>
<dbReference type="PANTHER" id="PTHR15092:SF22">
    <property type="entry name" value="POLY(A)-SPECIFIC RIBONUCLEASE PNLDC1"/>
    <property type="match status" value="1"/>
</dbReference>
<dbReference type="Pfam" id="PF04857">
    <property type="entry name" value="CAF1"/>
    <property type="match status" value="1"/>
</dbReference>
<dbReference type="AlphaFoldDB" id="A0AAN8MW15"/>
<keyword evidence="4" id="KW-1185">Reference proteome</keyword>